<dbReference type="Pfam" id="PF13561">
    <property type="entry name" value="adh_short_C2"/>
    <property type="match status" value="1"/>
</dbReference>
<reference evidence="3" key="1">
    <citation type="submission" date="2021-04" db="EMBL/GenBank/DDBJ databases">
        <title>Genome based classification of Actinospica acidithermotolerans sp. nov., an actinobacterium isolated from an Indonesian hot spring.</title>
        <authorList>
            <person name="Kusuma A.B."/>
            <person name="Putra K.E."/>
            <person name="Nafisah S."/>
            <person name="Loh J."/>
            <person name="Nouioui I."/>
            <person name="Goodfellow M."/>
        </authorList>
    </citation>
    <scope>NUCLEOTIDE SEQUENCE</scope>
    <source>
        <strain evidence="3">MGRD01-02</strain>
    </source>
</reference>
<keyword evidence="2" id="KW-0560">Oxidoreductase</keyword>
<evidence type="ECO:0000313" key="3">
    <source>
        <dbReference type="EMBL" id="MBR7825677.1"/>
    </source>
</evidence>
<name>A0A941E739_9ACTN</name>
<comment type="caution">
    <text evidence="3">The sequence shown here is derived from an EMBL/GenBank/DDBJ whole genome shotgun (WGS) entry which is preliminary data.</text>
</comment>
<accession>A0A941E739</accession>
<dbReference type="CDD" id="cd05233">
    <property type="entry name" value="SDR_c"/>
    <property type="match status" value="1"/>
</dbReference>
<evidence type="ECO:0000256" key="1">
    <source>
        <dbReference type="ARBA" id="ARBA00006484"/>
    </source>
</evidence>
<evidence type="ECO:0000256" key="2">
    <source>
        <dbReference type="ARBA" id="ARBA00023002"/>
    </source>
</evidence>
<dbReference type="Proteomes" id="UP000676325">
    <property type="component" value="Unassembled WGS sequence"/>
</dbReference>
<organism evidence="3 4">
    <name type="scientific">Actinospica acidithermotolerans</name>
    <dbReference type="NCBI Taxonomy" id="2828514"/>
    <lineage>
        <taxon>Bacteria</taxon>
        <taxon>Bacillati</taxon>
        <taxon>Actinomycetota</taxon>
        <taxon>Actinomycetes</taxon>
        <taxon>Catenulisporales</taxon>
        <taxon>Actinospicaceae</taxon>
        <taxon>Actinospica</taxon>
    </lineage>
</organism>
<gene>
    <name evidence="3" type="ORF">KDK95_05110</name>
</gene>
<comment type="similarity">
    <text evidence="1">Belongs to the short-chain dehydrogenases/reductases (SDR) family.</text>
</comment>
<dbReference type="GO" id="GO:0016616">
    <property type="term" value="F:oxidoreductase activity, acting on the CH-OH group of donors, NAD or NADP as acceptor"/>
    <property type="evidence" value="ECO:0007669"/>
    <property type="project" value="TreeGrafter"/>
</dbReference>
<dbReference type="FunFam" id="3.40.50.720:FF:000084">
    <property type="entry name" value="Short-chain dehydrogenase reductase"/>
    <property type="match status" value="1"/>
</dbReference>
<dbReference type="InterPro" id="IPR036291">
    <property type="entry name" value="NAD(P)-bd_dom_sf"/>
</dbReference>
<proteinExistence type="inferred from homology"/>
<dbReference type="PRINTS" id="PR00080">
    <property type="entry name" value="SDRFAMILY"/>
</dbReference>
<dbReference type="PRINTS" id="PR00081">
    <property type="entry name" value="GDHRDH"/>
</dbReference>
<protein>
    <submittedName>
        <fullName evidence="3">SDR family oxidoreductase</fullName>
    </submittedName>
</protein>
<dbReference type="PANTHER" id="PTHR42760">
    <property type="entry name" value="SHORT-CHAIN DEHYDROGENASES/REDUCTASES FAMILY MEMBER"/>
    <property type="match status" value="1"/>
</dbReference>
<dbReference type="AlphaFoldDB" id="A0A941E739"/>
<dbReference type="Gene3D" id="3.40.50.720">
    <property type="entry name" value="NAD(P)-binding Rossmann-like Domain"/>
    <property type="match status" value="1"/>
</dbReference>
<dbReference type="RefSeq" id="WP_212516831.1">
    <property type="nucleotide sequence ID" value="NZ_JAGSOH010000008.1"/>
</dbReference>
<sequence length="265" mass="27504">MTERNLAFLDGALKDKVAIVTGAGQGVGRDTAIAMTQAGARVAVIDINGENAAKVAAELADHGAPGLGITCDVSKRDQVEAAVAAAVAEFGGLDIVFNGAHNLRVVTSPFMETSEDLLHAHLHSGFYGTYYFMQAAYPHLKERGGSIINVGSGAGVKGNAEHLAYAATKEAIRAATRVAAREWGQDGIRVNTICPAAWDTPGMLLGPAGADDATKERMRAMIPLRRFAGGNETASVAVFLASDAASYMTGHSFMVDGGSNIDAGR</sequence>
<evidence type="ECO:0000313" key="4">
    <source>
        <dbReference type="Proteomes" id="UP000676325"/>
    </source>
</evidence>
<keyword evidence="4" id="KW-1185">Reference proteome</keyword>
<dbReference type="EMBL" id="JAGSOH010000008">
    <property type="protein sequence ID" value="MBR7825677.1"/>
    <property type="molecule type" value="Genomic_DNA"/>
</dbReference>
<dbReference type="InterPro" id="IPR002347">
    <property type="entry name" value="SDR_fam"/>
</dbReference>
<dbReference type="SUPFAM" id="SSF51735">
    <property type="entry name" value="NAD(P)-binding Rossmann-fold domains"/>
    <property type="match status" value="1"/>
</dbReference>